<accession>A0A382XCV6</accession>
<gene>
    <name evidence="2" type="ORF">METZ01_LOCUS421032</name>
</gene>
<keyword evidence="1" id="KW-1133">Transmembrane helix</keyword>
<evidence type="ECO:0000256" key="1">
    <source>
        <dbReference type="SAM" id="Phobius"/>
    </source>
</evidence>
<reference evidence="2" key="1">
    <citation type="submission" date="2018-05" db="EMBL/GenBank/DDBJ databases">
        <authorList>
            <person name="Lanie J.A."/>
            <person name="Ng W.-L."/>
            <person name="Kazmierczak K.M."/>
            <person name="Andrzejewski T.M."/>
            <person name="Davidsen T.M."/>
            <person name="Wayne K.J."/>
            <person name="Tettelin H."/>
            <person name="Glass J.I."/>
            <person name="Rusch D."/>
            <person name="Podicherti R."/>
            <person name="Tsui H.-C.T."/>
            <person name="Winkler M.E."/>
        </authorList>
    </citation>
    <scope>NUCLEOTIDE SEQUENCE</scope>
</reference>
<proteinExistence type="predicted"/>
<keyword evidence="1" id="KW-0812">Transmembrane</keyword>
<organism evidence="2">
    <name type="scientific">marine metagenome</name>
    <dbReference type="NCBI Taxonomy" id="408172"/>
    <lineage>
        <taxon>unclassified sequences</taxon>
        <taxon>metagenomes</taxon>
        <taxon>ecological metagenomes</taxon>
    </lineage>
</organism>
<protein>
    <submittedName>
        <fullName evidence="2">Uncharacterized protein</fullName>
    </submittedName>
</protein>
<sequence>FGLDRIWDTPSAARWTILCAGSIGLGIFLPLKLHRWIWRQRKLEQVARLLRKSFPSLGDQLLGIVELAKGGQEQECSQTLVLAAMRQVDDATSEQDFSRAVPDPRHGRWAFAALTAIILAAAALFVVPAAGWNAFHRWSMPWKNIERYTFAELEAIPERLVVPLAESFSINARLADTSKWKPASAKARYIDQSTIRAKVKNNVYTFNISPQRDPGQLKIQAGDDREVVAIKPMSRPELESLNAIIDLPDYLQYSSPVNHAGRSGTLSILRG</sequence>
<feature type="transmembrane region" description="Helical" evidence="1">
    <location>
        <begin position="109"/>
        <end position="132"/>
    </location>
</feature>
<dbReference type="EMBL" id="UINC01166302">
    <property type="protein sequence ID" value="SVD68178.1"/>
    <property type="molecule type" value="Genomic_DNA"/>
</dbReference>
<keyword evidence="1" id="KW-0472">Membrane</keyword>
<name>A0A382XCV6_9ZZZZ</name>
<feature type="non-terminal residue" evidence="2">
    <location>
        <position position="271"/>
    </location>
</feature>
<feature type="non-terminal residue" evidence="2">
    <location>
        <position position="1"/>
    </location>
</feature>
<feature type="transmembrane region" description="Helical" evidence="1">
    <location>
        <begin position="12"/>
        <end position="31"/>
    </location>
</feature>
<evidence type="ECO:0000313" key="2">
    <source>
        <dbReference type="EMBL" id="SVD68178.1"/>
    </source>
</evidence>
<dbReference type="AlphaFoldDB" id="A0A382XCV6"/>